<keyword evidence="2" id="KW-1185">Reference proteome</keyword>
<comment type="caution">
    <text evidence="1">The sequence shown here is derived from an EMBL/GenBank/DDBJ whole genome shotgun (WGS) entry which is preliminary data.</text>
</comment>
<protein>
    <submittedName>
        <fullName evidence="1">Uncharacterized protein</fullName>
    </submittedName>
</protein>
<evidence type="ECO:0000313" key="1">
    <source>
        <dbReference type="EMBL" id="KAF5345608.1"/>
    </source>
</evidence>
<name>A0A8H5CRA1_9AGAR</name>
<dbReference type="AlphaFoldDB" id="A0A8H5CRA1"/>
<reference evidence="1 2" key="1">
    <citation type="journal article" date="2020" name="ISME J.">
        <title>Uncovering the hidden diversity of litter-decomposition mechanisms in mushroom-forming fungi.</title>
        <authorList>
            <person name="Floudas D."/>
            <person name="Bentzer J."/>
            <person name="Ahren D."/>
            <person name="Johansson T."/>
            <person name="Persson P."/>
            <person name="Tunlid A."/>
        </authorList>
    </citation>
    <scope>NUCLEOTIDE SEQUENCE [LARGE SCALE GENOMIC DNA]</scope>
    <source>
        <strain evidence="1 2">CBS 291.85</strain>
    </source>
</reference>
<dbReference type="EMBL" id="JAACJM010000110">
    <property type="protein sequence ID" value="KAF5345608.1"/>
    <property type="molecule type" value="Genomic_DNA"/>
</dbReference>
<organism evidence="1 2">
    <name type="scientific">Tetrapyrgos nigripes</name>
    <dbReference type="NCBI Taxonomy" id="182062"/>
    <lineage>
        <taxon>Eukaryota</taxon>
        <taxon>Fungi</taxon>
        <taxon>Dikarya</taxon>
        <taxon>Basidiomycota</taxon>
        <taxon>Agaricomycotina</taxon>
        <taxon>Agaricomycetes</taxon>
        <taxon>Agaricomycetidae</taxon>
        <taxon>Agaricales</taxon>
        <taxon>Marasmiineae</taxon>
        <taxon>Marasmiaceae</taxon>
        <taxon>Tetrapyrgos</taxon>
    </lineage>
</organism>
<sequence>MLSAARGNGTQGDEVTKKNTFDGFLAVLHRKNPGWTKNAPVSNDTTPCQTLRHLAAYHESTTRQLSTGDFTCQCPLGVRSVDLPTFNNIGLGMFCQR</sequence>
<dbReference type="Proteomes" id="UP000559256">
    <property type="component" value="Unassembled WGS sequence"/>
</dbReference>
<proteinExistence type="predicted"/>
<gene>
    <name evidence="1" type="ORF">D9758_015152</name>
</gene>
<evidence type="ECO:0000313" key="2">
    <source>
        <dbReference type="Proteomes" id="UP000559256"/>
    </source>
</evidence>
<accession>A0A8H5CRA1</accession>